<name>A0A9N9K3F4_9GLOM</name>
<organism evidence="1 2">
    <name type="scientific">Racocetra fulgida</name>
    <dbReference type="NCBI Taxonomy" id="60492"/>
    <lineage>
        <taxon>Eukaryota</taxon>
        <taxon>Fungi</taxon>
        <taxon>Fungi incertae sedis</taxon>
        <taxon>Mucoromycota</taxon>
        <taxon>Glomeromycotina</taxon>
        <taxon>Glomeromycetes</taxon>
        <taxon>Diversisporales</taxon>
        <taxon>Gigasporaceae</taxon>
        <taxon>Racocetra</taxon>
    </lineage>
</organism>
<reference evidence="1" key="1">
    <citation type="submission" date="2021-06" db="EMBL/GenBank/DDBJ databases">
        <authorList>
            <person name="Kallberg Y."/>
            <person name="Tangrot J."/>
            <person name="Rosling A."/>
        </authorList>
    </citation>
    <scope>NUCLEOTIDE SEQUENCE</scope>
    <source>
        <strain evidence="1">IN212</strain>
    </source>
</reference>
<evidence type="ECO:0000313" key="1">
    <source>
        <dbReference type="EMBL" id="CAG8810050.1"/>
    </source>
</evidence>
<dbReference type="EMBL" id="CAJVPZ010083592">
    <property type="protein sequence ID" value="CAG8810050.1"/>
    <property type="molecule type" value="Genomic_DNA"/>
</dbReference>
<dbReference type="OrthoDB" id="2485513at2759"/>
<gene>
    <name evidence="1" type="ORF">RFULGI_LOCUS18658</name>
</gene>
<evidence type="ECO:0000313" key="2">
    <source>
        <dbReference type="Proteomes" id="UP000789396"/>
    </source>
</evidence>
<keyword evidence="2" id="KW-1185">Reference proteome</keyword>
<dbReference type="AlphaFoldDB" id="A0A9N9K3F4"/>
<dbReference type="Proteomes" id="UP000789396">
    <property type="component" value="Unassembled WGS sequence"/>
</dbReference>
<protein>
    <submittedName>
        <fullName evidence="1">7283_t:CDS:1</fullName>
    </submittedName>
</protein>
<accession>A0A9N9K3F4</accession>
<sequence>ILDESFKPFTNITKQSIEIFRDSRKNFILPMSTMLKDICEKFVQEKQEKYNRPSQVYGDAIFGKFLDEPKKLRELTNQILTVLNQVWSSSKWKA</sequence>
<feature type="non-terminal residue" evidence="1">
    <location>
        <position position="1"/>
    </location>
</feature>
<feature type="non-terminal residue" evidence="1">
    <location>
        <position position="94"/>
    </location>
</feature>
<proteinExistence type="predicted"/>
<comment type="caution">
    <text evidence="1">The sequence shown here is derived from an EMBL/GenBank/DDBJ whole genome shotgun (WGS) entry which is preliminary data.</text>
</comment>